<name>A0A420ZCA5_UNCK3</name>
<dbReference type="PANTHER" id="PTHR10151">
    <property type="entry name" value="ECTONUCLEOTIDE PYROPHOSPHATASE/PHOSPHODIESTERASE"/>
    <property type="match status" value="1"/>
</dbReference>
<organism evidence="1 2">
    <name type="scientific">candidate division Kazan bacterium</name>
    <dbReference type="NCBI Taxonomy" id="2202143"/>
    <lineage>
        <taxon>Bacteria</taxon>
        <taxon>Bacteria division Kazan-3B-28</taxon>
    </lineage>
</organism>
<dbReference type="Proteomes" id="UP000281261">
    <property type="component" value="Unassembled WGS sequence"/>
</dbReference>
<dbReference type="SUPFAM" id="SSF53649">
    <property type="entry name" value="Alkaline phosphatase-like"/>
    <property type="match status" value="2"/>
</dbReference>
<dbReference type="InterPro" id="IPR002591">
    <property type="entry name" value="Phosphodiest/P_Trfase"/>
</dbReference>
<dbReference type="PANTHER" id="PTHR10151:SF120">
    <property type="entry name" value="BIS(5'-ADENOSYL)-TRIPHOSPHATASE"/>
    <property type="match status" value="1"/>
</dbReference>
<dbReference type="Gene3D" id="3.40.720.10">
    <property type="entry name" value="Alkaline Phosphatase, subunit A"/>
    <property type="match status" value="2"/>
</dbReference>
<dbReference type="Pfam" id="PF01663">
    <property type="entry name" value="Phosphodiest"/>
    <property type="match status" value="1"/>
</dbReference>
<dbReference type="InterPro" id="IPR017850">
    <property type="entry name" value="Alkaline_phosphatase_core_sf"/>
</dbReference>
<evidence type="ECO:0008006" key="3">
    <source>
        <dbReference type="Google" id="ProtNLM"/>
    </source>
</evidence>
<proteinExistence type="predicted"/>
<sequence length="552" mass="62791">MKKKVLIIGLDGATLDLVEPWVEEGKLPNMARIMRQGAYGPLRSVIPPISPPAWTSIITGQNPGKHGIYDFIGRAPDNYQLQSARPDLSRLRTIFGLLSQAGKRVGIVNVPLTYPPEKVNGFMVSGLKAPPRGCWTYPPELQERLQSQGYWIDLRVPYLRGENEQVYIQEMLDTAEMRLQTTLKLMNESEWEFFMVVFRGPDDALMLWHLHDPRHPLHNSELAQAFGDGIERVYRTMDDCIGRLLNHAGSPTNVLIISDHGGGPVYKAVYLNNWLHEHGWLQFKQQNPVTSELRGLLRRLGMTRDAGWKYLSPENLSRIKRLFPGLVHWIPESSTTIADAVDWEHTQAYSFGYIGQIYINLREREPMGTVNPGQEYDEIVGQITDALREWRDPEDGQLIVDAVYRKDELYKGPYLDYAPDLCLIMRGGSYITHMGQEFVTRSTLAPPRHTGTHRLNGLFMAMGDDICPGAQVEKASLVDIVPTVLYLLDEPLPIDLDGRVLTEIITPTLLSKRPICYDEQAATRSSEFMPDEWTAEDEKQIMKHLRNLGYLD</sequence>
<dbReference type="EMBL" id="QMNG01000020">
    <property type="protein sequence ID" value="RLC36934.1"/>
    <property type="molecule type" value="Genomic_DNA"/>
</dbReference>
<evidence type="ECO:0000313" key="1">
    <source>
        <dbReference type="EMBL" id="RLC36934.1"/>
    </source>
</evidence>
<protein>
    <recommendedName>
        <fullName evidence="3">Phosphodiesterase</fullName>
    </recommendedName>
</protein>
<accession>A0A420ZCA5</accession>
<dbReference type="AlphaFoldDB" id="A0A420ZCA5"/>
<evidence type="ECO:0000313" key="2">
    <source>
        <dbReference type="Proteomes" id="UP000281261"/>
    </source>
</evidence>
<dbReference type="GO" id="GO:0016787">
    <property type="term" value="F:hydrolase activity"/>
    <property type="evidence" value="ECO:0007669"/>
    <property type="project" value="UniProtKB-ARBA"/>
</dbReference>
<reference evidence="1 2" key="1">
    <citation type="submission" date="2018-06" db="EMBL/GenBank/DDBJ databases">
        <title>Extensive metabolic versatility and redundancy in microbially diverse, dynamic hydrothermal sediments.</title>
        <authorList>
            <person name="Dombrowski N."/>
            <person name="Teske A."/>
            <person name="Baker B.J."/>
        </authorList>
    </citation>
    <scope>NUCLEOTIDE SEQUENCE [LARGE SCALE GENOMIC DNA]</scope>
    <source>
        <strain evidence="1">B79_G16</strain>
    </source>
</reference>
<comment type="caution">
    <text evidence="1">The sequence shown here is derived from an EMBL/GenBank/DDBJ whole genome shotgun (WGS) entry which is preliminary data.</text>
</comment>
<gene>
    <name evidence="1" type="ORF">DRH29_03420</name>
</gene>